<dbReference type="EMBL" id="CM037621">
    <property type="protein sequence ID" value="KAH8001246.1"/>
    <property type="molecule type" value="Genomic_DNA"/>
</dbReference>
<protein>
    <submittedName>
        <fullName evidence="1">Uncharacterized protein</fullName>
    </submittedName>
</protein>
<organism evidence="1 2">
    <name type="scientific">Sphaerodactylus townsendi</name>
    <dbReference type="NCBI Taxonomy" id="933632"/>
    <lineage>
        <taxon>Eukaryota</taxon>
        <taxon>Metazoa</taxon>
        <taxon>Chordata</taxon>
        <taxon>Craniata</taxon>
        <taxon>Vertebrata</taxon>
        <taxon>Euteleostomi</taxon>
        <taxon>Lepidosauria</taxon>
        <taxon>Squamata</taxon>
        <taxon>Bifurcata</taxon>
        <taxon>Gekkota</taxon>
        <taxon>Sphaerodactylidae</taxon>
        <taxon>Sphaerodactylus</taxon>
    </lineage>
</organism>
<evidence type="ECO:0000313" key="2">
    <source>
        <dbReference type="Proteomes" id="UP000827872"/>
    </source>
</evidence>
<reference evidence="1" key="1">
    <citation type="submission" date="2021-08" db="EMBL/GenBank/DDBJ databases">
        <title>The first chromosome-level gecko genome reveals the dynamic sex chromosomes of Neotropical dwarf geckos (Sphaerodactylidae: Sphaerodactylus).</title>
        <authorList>
            <person name="Pinto B.J."/>
            <person name="Keating S.E."/>
            <person name="Gamble T."/>
        </authorList>
    </citation>
    <scope>NUCLEOTIDE SEQUENCE</scope>
    <source>
        <strain evidence="1">TG3544</strain>
    </source>
</reference>
<name>A0ACB8F7N2_9SAUR</name>
<keyword evidence="2" id="KW-1185">Reference proteome</keyword>
<evidence type="ECO:0000313" key="1">
    <source>
        <dbReference type="EMBL" id="KAH8001246.1"/>
    </source>
</evidence>
<dbReference type="Proteomes" id="UP000827872">
    <property type="component" value="Linkage Group LG08"/>
</dbReference>
<sequence length="145" mass="15919">MQDTGYAGRQLPSHPGSLLPRSSQTLKVLLQTLLELTGNSTGSRGCALNQVFSHLARVYLEFFFQMSNASPPAENQQQPPEEEEEEVVTEAIQDPQLPDEGNVPPTVAPVASEGEPGLGPHAHCQAWLLDRLDDVCYLISCTNWY</sequence>
<proteinExistence type="predicted"/>
<comment type="caution">
    <text evidence="1">The sequence shown here is derived from an EMBL/GenBank/DDBJ whole genome shotgun (WGS) entry which is preliminary data.</text>
</comment>
<gene>
    <name evidence="1" type="ORF">K3G42_003219</name>
</gene>
<accession>A0ACB8F7N2</accession>